<feature type="signal peptide" evidence="1">
    <location>
        <begin position="1"/>
        <end position="23"/>
    </location>
</feature>
<dbReference type="AlphaFoldDB" id="A0A1M6CWH6"/>
<sequence length="246" mass="25214">MTPRRLVTAATAAALLLPLTACTSQEHEPEQASFALTSDALTIDADKGGLSVTTGDVEEVEVTRRLSSSSLGGSPEATWELTGDTLELRVRCAVFGDCSAEYEVVVPADTALTLRTGNGDVTASGLEGALAVDTDNGHVSVSDIAGNLTLDSSNGDLTGEGLTSGRVEAATSNGRVDLELTAVPDAVEVHTSNGDADVTLPEGAYDVDASSGNGEVLTQVDTDQASPHRVEVRSTNGRVRVLTASS</sequence>
<organism evidence="3 4">
    <name type="scientific">Nocardiopsis flavescens</name>
    <dbReference type="NCBI Taxonomy" id="758803"/>
    <lineage>
        <taxon>Bacteria</taxon>
        <taxon>Bacillati</taxon>
        <taxon>Actinomycetota</taxon>
        <taxon>Actinomycetes</taxon>
        <taxon>Streptosporangiales</taxon>
        <taxon>Nocardiopsidaceae</taxon>
        <taxon>Nocardiopsis</taxon>
    </lineage>
</organism>
<evidence type="ECO:0000313" key="4">
    <source>
        <dbReference type="Proteomes" id="UP000184452"/>
    </source>
</evidence>
<feature type="chain" id="PRO_5039333320" evidence="1">
    <location>
        <begin position="24"/>
        <end position="246"/>
    </location>
</feature>
<dbReference type="RefSeq" id="WP_073375065.1">
    <property type="nucleotide sequence ID" value="NZ_FQZK01000001.1"/>
</dbReference>
<evidence type="ECO:0000259" key="2">
    <source>
        <dbReference type="Pfam" id="PF13349"/>
    </source>
</evidence>
<accession>A0A1M6CWH6</accession>
<gene>
    <name evidence="3" type="ORF">SAMN05421803_101843</name>
</gene>
<dbReference type="EMBL" id="FQZK01000001">
    <property type="protein sequence ID" value="SHI65346.1"/>
    <property type="molecule type" value="Genomic_DNA"/>
</dbReference>
<dbReference type="Proteomes" id="UP000184452">
    <property type="component" value="Unassembled WGS sequence"/>
</dbReference>
<dbReference type="STRING" id="758803.SAMN05421803_101843"/>
<dbReference type="InterPro" id="IPR025164">
    <property type="entry name" value="Toastrack_DUF4097"/>
</dbReference>
<protein>
    <submittedName>
        <fullName evidence="3">Putative adhesin</fullName>
    </submittedName>
</protein>
<keyword evidence="1" id="KW-0732">Signal</keyword>
<evidence type="ECO:0000313" key="3">
    <source>
        <dbReference type="EMBL" id="SHI65346.1"/>
    </source>
</evidence>
<reference evidence="3 4" key="1">
    <citation type="submission" date="2016-11" db="EMBL/GenBank/DDBJ databases">
        <authorList>
            <person name="Jaros S."/>
            <person name="Januszkiewicz K."/>
            <person name="Wedrychowicz H."/>
        </authorList>
    </citation>
    <scope>NUCLEOTIDE SEQUENCE [LARGE SCALE GENOMIC DNA]</scope>
    <source>
        <strain evidence="3 4">CGMCC 4.5723</strain>
    </source>
</reference>
<dbReference type="OrthoDB" id="5243271at2"/>
<evidence type="ECO:0000256" key="1">
    <source>
        <dbReference type="SAM" id="SignalP"/>
    </source>
</evidence>
<keyword evidence="4" id="KW-1185">Reference proteome</keyword>
<feature type="domain" description="DUF4097" evidence="2">
    <location>
        <begin position="111"/>
        <end position="240"/>
    </location>
</feature>
<name>A0A1M6CWH6_9ACTN</name>
<dbReference type="Pfam" id="PF13349">
    <property type="entry name" value="DUF4097"/>
    <property type="match status" value="1"/>
</dbReference>
<proteinExistence type="predicted"/>